<protein>
    <submittedName>
        <fullName evidence="2">Uncharacterized protein</fullName>
    </submittedName>
</protein>
<evidence type="ECO:0000313" key="2">
    <source>
        <dbReference type="EMBL" id="KIW63377.1"/>
    </source>
</evidence>
<sequence>MHPLKPKQISTAMQARHQRGFRGRYPSKMSPLSNESIPPGYQWQDQVDCTGENALEQPTTSGSGAETPRVEIGKTLVFRMAKPSDWDTLDEQGKWQRKRACLCERYGDLCFIFLEDPEPMRNQLGRITVAPNDYYALFEVWSSPSAQKQYHATMVLLEEGLAMDLDYFLRLKSMLGMCWQQPKESSNKRSFDEVNSQPLGPSSDDDASVGNGAKRVRIQGPTPDTEPDSKQKSSPARTLPVPAGSGIPPAVSPTVSRLCPAFPKLAPAVSELAAAVSSPSQTVSRSAPAVLKPTPADLAQSRRIALSTSEIQDIGKALFPAAAWEPAAAAAKSLDGNATYCKCPRTESHTCGRYTTISGTPYARRMQALETRHEEQSDSHPRLCLHTGRGKKDADKAESKHRAGVFNEFGRIIQSCTDIATSCNCAVDEIMHQLAVGLGVAKDPMLASTEFVRAGNALKWAIVFWVFVKTSMAHYIGELGASKWASEDLSARTEMYQALQERAWQRFSASVASMGRRLLEGGAA</sequence>
<evidence type="ECO:0000313" key="3">
    <source>
        <dbReference type="Proteomes" id="UP000054266"/>
    </source>
</evidence>
<organism evidence="2 3">
    <name type="scientific">Phialophora macrospora</name>
    <dbReference type="NCBI Taxonomy" id="1851006"/>
    <lineage>
        <taxon>Eukaryota</taxon>
        <taxon>Fungi</taxon>
        <taxon>Dikarya</taxon>
        <taxon>Ascomycota</taxon>
        <taxon>Pezizomycotina</taxon>
        <taxon>Eurotiomycetes</taxon>
        <taxon>Chaetothyriomycetidae</taxon>
        <taxon>Chaetothyriales</taxon>
        <taxon>Herpotrichiellaceae</taxon>
        <taxon>Phialophora</taxon>
    </lineage>
</organism>
<feature type="compositionally biased region" description="Basic and acidic residues" evidence="1">
    <location>
        <begin position="372"/>
        <end position="381"/>
    </location>
</feature>
<gene>
    <name evidence="2" type="ORF">PV04_10226</name>
</gene>
<feature type="region of interest" description="Disordered" evidence="1">
    <location>
        <begin position="372"/>
        <end position="397"/>
    </location>
</feature>
<reference evidence="2 3" key="1">
    <citation type="submission" date="2015-01" db="EMBL/GenBank/DDBJ databases">
        <title>The Genome Sequence of Capronia semiimmersa CBS27337.</title>
        <authorList>
            <consortium name="The Broad Institute Genomics Platform"/>
            <person name="Cuomo C."/>
            <person name="de Hoog S."/>
            <person name="Gorbushina A."/>
            <person name="Stielow B."/>
            <person name="Teixiera M."/>
            <person name="Abouelleil A."/>
            <person name="Chapman S.B."/>
            <person name="Priest M."/>
            <person name="Young S.K."/>
            <person name="Wortman J."/>
            <person name="Nusbaum C."/>
            <person name="Birren B."/>
        </authorList>
    </citation>
    <scope>NUCLEOTIDE SEQUENCE [LARGE SCALE GENOMIC DNA]</scope>
    <source>
        <strain evidence="2 3">CBS 27337</strain>
    </source>
</reference>
<keyword evidence="3" id="KW-1185">Reference proteome</keyword>
<dbReference type="AlphaFoldDB" id="A0A0D2DLX4"/>
<accession>A0A0D2DLX4</accession>
<proteinExistence type="predicted"/>
<dbReference type="HOGENOM" id="CLU_519708_0_0_1"/>
<name>A0A0D2DLX4_9EURO</name>
<dbReference type="Proteomes" id="UP000054266">
    <property type="component" value="Unassembled WGS sequence"/>
</dbReference>
<dbReference type="EMBL" id="KN846962">
    <property type="protein sequence ID" value="KIW63377.1"/>
    <property type="molecule type" value="Genomic_DNA"/>
</dbReference>
<feature type="region of interest" description="Disordered" evidence="1">
    <location>
        <begin position="186"/>
        <end position="248"/>
    </location>
</feature>
<feature type="region of interest" description="Disordered" evidence="1">
    <location>
        <begin position="1"/>
        <end position="45"/>
    </location>
</feature>
<evidence type="ECO:0000256" key="1">
    <source>
        <dbReference type="SAM" id="MobiDB-lite"/>
    </source>
</evidence>